<dbReference type="PROSITE" id="PS51186">
    <property type="entry name" value="GNAT"/>
    <property type="match status" value="1"/>
</dbReference>
<dbReference type="OrthoDB" id="45853at2"/>
<reference evidence="2 3" key="1">
    <citation type="submission" date="2018-11" db="EMBL/GenBank/DDBJ databases">
        <title>Genome sequencing of Paenibacillus lentus DSM25539(T).</title>
        <authorList>
            <person name="Kook J.-K."/>
            <person name="Park S.-N."/>
            <person name="Lim Y.K."/>
        </authorList>
    </citation>
    <scope>NUCLEOTIDE SEQUENCE [LARGE SCALE GENOMIC DNA]</scope>
    <source>
        <strain evidence="2 3">DSM 25539</strain>
    </source>
</reference>
<dbReference type="Proteomes" id="UP000273145">
    <property type="component" value="Chromosome"/>
</dbReference>
<keyword evidence="2" id="KW-0808">Transferase</keyword>
<name>A0A3S8RY63_9BACL</name>
<proteinExistence type="predicted"/>
<dbReference type="RefSeq" id="WP_125084026.1">
    <property type="nucleotide sequence ID" value="NZ_CP034248.1"/>
</dbReference>
<keyword evidence="3" id="KW-1185">Reference proteome</keyword>
<dbReference type="AlphaFoldDB" id="A0A3S8RY63"/>
<evidence type="ECO:0000259" key="1">
    <source>
        <dbReference type="PROSITE" id="PS51186"/>
    </source>
</evidence>
<feature type="domain" description="N-acetyltransferase" evidence="1">
    <location>
        <begin position="1"/>
        <end position="142"/>
    </location>
</feature>
<dbReference type="InterPro" id="IPR000182">
    <property type="entry name" value="GNAT_dom"/>
</dbReference>
<evidence type="ECO:0000313" key="3">
    <source>
        <dbReference type="Proteomes" id="UP000273145"/>
    </source>
</evidence>
<dbReference type="KEGG" id="plen:EIM92_18190"/>
<dbReference type="InterPro" id="IPR016181">
    <property type="entry name" value="Acyl_CoA_acyltransferase"/>
</dbReference>
<organism evidence="2 3">
    <name type="scientific">Paenibacillus lentus</name>
    <dbReference type="NCBI Taxonomy" id="1338368"/>
    <lineage>
        <taxon>Bacteria</taxon>
        <taxon>Bacillati</taxon>
        <taxon>Bacillota</taxon>
        <taxon>Bacilli</taxon>
        <taxon>Bacillales</taxon>
        <taxon>Paenibacillaceae</taxon>
        <taxon>Paenibacillus</taxon>
    </lineage>
</organism>
<evidence type="ECO:0000313" key="2">
    <source>
        <dbReference type="EMBL" id="AZK47855.1"/>
    </source>
</evidence>
<gene>
    <name evidence="2" type="ORF">EIM92_18190</name>
</gene>
<dbReference type="SUPFAM" id="SSF55729">
    <property type="entry name" value="Acyl-CoA N-acyltransferases (Nat)"/>
    <property type="match status" value="1"/>
</dbReference>
<dbReference type="GO" id="GO:0016747">
    <property type="term" value="F:acyltransferase activity, transferring groups other than amino-acyl groups"/>
    <property type="evidence" value="ECO:0007669"/>
    <property type="project" value="InterPro"/>
</dbReference>
<dbReference type="Pfam" id="PF13508">
    <property type="entry name" value="Acetyltransf_7"/>
    <property type="match status" value="1"/>
</dbReference>
<dbReference type="CDD" id="cd04301">
    <property type="entry name" value="NAT_SF"/>
    <property type="match status" value="1"/>
</dbReference>
<protein>
    <submittedName>
        <fullName evidence="2">N-acetyltransferase</fullName>
    </submittedName>
</protein>
<dbReference type="EMBL" id="CP034248">
    <property type="protein sequence ID" value="AZK47855.1"/>
    <property type="molecule type" value="Genomic_DNA"/>
</dbReference>
<accession>A0A3S8RY63</accession>
<dbReference type="Gene3D" id="3.40.630.30">
    <property type="match status" value="1"/>
</dbReference>
<sequence>MLIDVKSQVGNEEIRELLEYAVHGDDEELARTVQHYATETDCKLYAYQEEGQYIGIIGYRNVDGKSMELQHLAVHPEDRGMGYGRGILLDALVQENPDLLIVETDEESADFFRSIGFQVTGFTKFPGGPEYFRCVYETDEREEE</sequence>